<keyword evidence="3" id="KW-0433">Leucine-rich repeat</keyword>
<evidence type="ECO:0000256" key="4">
    <source>
        <dbReference type="ARBA" id="ARBA00022737"/>
    </source>
</evidence>
<protein>
    <submittedName>
        <fullName evidence="9">Uncharacterized protein</fullName>
    </submittedName>
</protein>
<comment type="subcellular location">
    <subcellularLocation>
        <location evidence="1">Cytoplasm</location>
    </subcellularLocation>
</comment>
<dbReference type="InterPro" id="IPR051261">
    <property type="entry name" value="NLR"/>
</dbReference>
<feature type="domain" description="NOD1/2 winged helix" evidence="8">
    <location>
        <begin position="8"/>
        <end position="68"/>
    </location>
</feature>
<feature type="domain" description="NACHT LRR and PYD" evidence="7">
    <location>
        <begin position="70"/>
        <end position="202"/>
    </location>
</feature>
<name>A0A7J5ZMT3_AMEME</name>
<evidence type="ECO:0000313" key="10">
    <source>
        <dbReference type="Proteomes" id="UP000593565"/>
    </source>
</evidence>
<organism evidence="9 10">
    <name type="scientific">Ameiurus melas</name>
    <name type="common">Black bullhead</name>
    <name type="synonym">Silurus melas</name>
    <dbReference type="NCBI Taxonomy" id="219545"/>
    <lineage>
        <taxon>Eukaryota</taxon>
        <taxon>Metazoa</taxon>
        <taxon>Chordata</taxon>
        <taxon>Craniata</taxon>
        <taxon>Vertebrata</taxon>
        <taxon>Euteleostomi</taxon>
        <taxon>Actinopterygii</taxon>
        <taxon>Neopterygii</taxon>
        <taxon>Teleostei</taxon>
        <taxon>Ostariophysi</taxon>
        <taxon>Siluriformes</taxon>
        <taxon>Ictaluridae</taxon>
        <taxon>Ameiurus</taxon>
    </lineage>
</organism>
<evidence type="ECO:0000256" key="3">
    <source>
        <dbReference type="ARBA" id="ARBA00022614"/>
    </source>
</evidence>
<reference evidence="9 10" key="1">
    <citation type="submission" date="2020-02" db="EMBL/GenBank/DDBJ databases">
        <title>A chromosome-scale genome assembly of the black bullhead catfish (Ameiurus melas).</title>
        <authorList>
            <person name="Wen M."/>
            <person name="Zham M."/>
            <person name="Cabau C."/>
            <person name="Klopp C."/>
            <person name="Donnadieu C."/>
            <person name="Roques C."/>
            <person name="Bouchez O."/>
            <person name="Lampietro C."/>
            <person name="Jouanno E."/>
            <person name="Herpin A."/>
            <person name="Louis A."/>
            <person name="Berthelot C."/>
            <person name="Parey E."/>
            <person name="Roest-Crollius H."/>
            <person name="Braasch I."/>
            <person name="Postlethwait J."/>
            <person name="Robinson-Rechavi M."/>
            <person name="Echchiki A."/>
            <person name="Begum T."/>
            <person name="Montfort J."/>
            <person name="Schartl M."/>
            <person name="Bobe J."/>
            <person name="Guiguen Y."/>
        </authorList>
    </citation>
    <scope>NUCLEOTIDE SEQUENCE [LARGE SCALE GENOMIC DNA]</scope>
    <source>
        <strain evidence="9">M_S1</strain>
        <tissue evidence="9">Blood</tissue>
    </source>
</reference>
<keyword evidence="5" id="KW-0547">Nucleotide-binding</keyword>
<dbReference type="GO" id="GO:0005737">
    <property type="term" value="C:cytoplasm"/>
    <property type="evidence" value="ECO:0007669"/>
    <property type="project" value="UniProtKB-SubCell"/>
</dbReference>
<gene>
    <name evidence="9" type="ORF">AMELA_G00267230</name>
</gene>
<dbReference type="Proteomes" id="UP000593565">
    <property type="component" value="Unassembled WGS sequence"/>
</dbReference>
<keyword evidence="6" id="KW-0067">ATP-binding</keyword>
<dbReference type="GO" id="GO:0005524">
    <property type="term" value="F:ATP binding"/>
    <property type="evidence" value="ECO:0007669"/>
    <property type="project" value="UniProtKB-KW"/>
</dbReference>
<keyword evidence="4" id="KW-0677">Repeat</keyword>
<accession>A0A7J5ZMT3</accession>
<keyword evidence="10" id="KW-1185">Reference proteome</keyword>
<dbReference type="Pfam" id="PF17779">
    <property type="entry name" value="WHD_NOD2"/>
    <property type="match status" value="1"/>
</dbReference>
<evidence type="ECO:0000256" key="6">
    <source>
        <dbReference type="ARBA" id="ARBA00022840"/>
    </source>
</evidence>
<evidence type="ECO:0000256" key="5">
    <source>
        <dbReference type="ARBA" id="ARBA00022741"/>
    </source>
</evidence>
<proteinExistence type="predicted"/>
<evidence type="ECO:0000259" key="7">
    <source>
        <dbReference type="Pfam" id="PF17776"/>
    </source>
</evidence>
<keyword evidence="2" id="KW-0963">Cytoplasm</keyword>
<dbReference type="InterPro" id="IPR041075">
    <property type="entry name" value="NOD1/2_WH"/>
</dbReference>
<dbReference type="InterPro" id="IPR041267">
    <property type="entry name" value="NLRP_HD2"/>
</dbReference>
<dbReference type="Pfam" id="PF17776">
    <property type="entry name" value="NLRC4_HD2"/>
    <property type="match status" value="1"/>
</dbReference>
<dbReference type="PANTHER" id="PTHR24106">
    <property type="entry name" value="NACHT, LRR AND CARD DOMAINS-CONTAINING"/>
    <property type="match status" value="1"/>
</dbReference>
<comment type="caution">
    <text evidence="9">The sequence shown here is derived from an EMBL/GenBank/DDBJ whole genome shotgun (WGS) entry which is preliminary data.</text>
</comment>
<evidence type="ECO:0000259" key="8">
    <source>
        <dbReference type="Pfam" id="PF17779"/>
    </source>
</evidence>
<evidence type="ECO:0000256" key="1">
    <source>
        <dbReference type="ARBA" id="ARBA00004496"/>
    </source>
</evidence>
<dbReference type="EMBL" id="JAAGNN010000026">
    <property type="protein sequence ID" value="KAF4071810.1"/>
    <property type="molecule type" value="Genomic_DNA"/>
</dbReference>
<dbReference type="AlphaFoldDB" id="A0A7J5ZMT3"/>
<evidence type="ECO:0000256" key="2">
    <source>
        <dbReference type="ARBA" id="ARBA00022490"/>
    </source>
</evidence>
<evidence type="ECO:0000313" key="9">
    <source>
        <dbReference type="EMBL" id="KAF4071810.1"/>
    </source>
</evidence>
<sequence>MDPGKIKDVVLKLGKLAFQQLEKGNLIFYEKDIIECGIEVQEATVYSGVCTQIFIEEVISHLGKVYSFVHLSVQEHLAAVYAFLSCINGYLSKQQTPGIFDLSSKATLLDLLKVAVDKALQNKNGHLDLFLRFLTGLSLESSSILLQDQLTETGRSSLSKHAAVTNKEITTYIKEKIKKNPSACRSINLFHCLNELNDQSLKRSWKSSTYRNMQHQMSVS</sequence>